<accession>A0A517MB31</accession>
<reference evidence="3 4" key="1">
    <citation type="submission" date="2019-02" db="EMBL/GenBank/DDBJ databases">
        <title>Deep-cultivation of Planctomycetes and their phenomic and genomic characterization uncovers novel biology.</title>
        <authorList>
            <person name="Wiegand S."/>
            <person name="Jogler M."/>
            <person name="Boedeker C."/>
            <person name="Pinto D."/>
            <person name="Vollmers J."/>
            <person name="Rivas-Marin E."/>
            <person name="Kohn T."/>
            <person name="Peeters S.H."/>
            <person name="Heuer A."/>
            <person name="Rast P."/>
            <person name="Oberbeckmann S."/>
            <person name="Bunk B."/>
            <person name="Jeske O."/>
            <person name="Meyerdierks A."/>
            <person name="Storesund J.E."/>
            <person name="Kallscheuer N."/>
            <person name="Luecker S."/>
            <person name="Lage O.M."/>
            <person name="Pohl T."/>
            <person name="Merkel B.J."/>
            <person name="Hornburger P."/>
            <person name="Mueller R.-W."/>
            <person name="Bruemmer F."/>
            <person name="Labrenz M."/>
            <person name="Spormann A.M."/>
            <person name="Op den Camp H."/>
            <person name="Overmann J."/>
            <person name="Amann R."/>
            <person name="Jetten M.S.M."/>
            <person name="Mascher T."/>
            <person name="Medema M.H."/>
            <person name="Devos D.P."/>
            <person name="Kaster A.-K."/>
            <person name="Ovreas L."/>
            <person name="Rohde M."/>
            <person name="Galperin M.Y."/>
            <person name="Jogler C."/>
        </authorList>
    </citation>
    <scope>NUCLEOTIDE SEQUENCE [LARGE SCALE GENOMIC DNA]</scope>
    <source>
        <strain evidence="3 4">FF011L</strain>
    </source>
</reference>
<keyword evidence="2" id="KW-0472">Membrane</keyword>
<organism evidence="3 4">
    <name type="scientific">Roseimaritima multifibrata</name>
    <dbReference type="NCBI Taxonomy" id="1930274"/>
    <lineage>
        <taxon>Bacteria</taxon>
        <taxon>Pseudomonadati</taxon>
        <taxon>Planctomycetota</taxon>
        <taxon>Planctomycetia</taxon>
        <taxon>Pirellulales</taxon>
        <taxon>Pirellulaceae</taxon>
        <taxon>Roseimaritima</taxon>
    </lineage>
</organism>
<dbReference type="KEGG" id="rml:FF011L_07330"/>
<evidence type="ECO:0000256" key="1">
    <source>
        <dbReference type="SAM" id="MobiDB-lite"/>
    </source>
</evidence>
<dbReference type="AlphaFoldDB" id="A0A517MB31"/>
<evidence type="ECO:0000313" key="4">
    <source>
        <dbReference type="Proteomes" id="UP000320672"/>
    </source>
</evidence>
<dbReference type="InterPro" id="IPR041916">
    <property type="entry name" value="Anti_sigma_zinc_sf"/>
</dbReference>
<feature type="region of interest" description="Disordered" evidence="1">
    <location>
        <begin position="444"/>
        <end position="482"/>
    </location>
</feature>
<feature type="transmembrane region" description="Helical" evidence="2">
    <location>
        <begin position="99"/>
        <end position="119"/>
    </location>
</feature>
<keyword evidence="2" id="KW-0812">Transmembrane</keyword>
<dbReference type="Proteomes" id="UP000320672">
    <property type="component" value="Chromosome"/>
</dbReference>
<evidence type="ECO:0008006" key="5">
    <source>
        <dbReference type="Google" id="ProtNLM"/>
    </source>
</evidence>
<protein>
    <recommendedName>
        <fullName evidence="5">Zinc-finger domain-containing protein</fullName>
    </recommendedName>
</protein>
<gene>
    <name evidence="3" type="ORF">FF011L_07330</name>
</gene>
<dbReference type="EMBL" id="CP036262">
    <property type="protein sequence ID" value="QDS91997.1"/>
    <property type="molecule type" value="Genomic_DNA"/>
</dbReference>
<sequence>MSSQPSPHDIDVDPVDEQLVAYLDGELSTAERQDLERKLLSDASLRARMRELQSGWQMLEDLPQATVKDNFTQSTLEMVAADIQSETKAVRPLPRWGRLIAILLATVAAGAVGAVLVLITHEVERQRQFADLPIAEHLDAYLVTDDLEWLQEISQDPTWLDTIESAEKVGAFGPKGLPTSTPELQDLSPSELAEQLPLLHPTVRRRIDTGWQRFQNLSPDKQAEVRQRAQEIAATENPEELLRTIEAYAHLKRNWSDETAATIQSGNPDDRELAFRKSLAKSRRLWLRQLSESDSDAIFDALHLIASGWLENLENSDQLWKEYARDYINRTSGPDQDDRFPDEETALLHWLFVIGRGRFAPFSIAEEDAIKAVLSDPVREALVRETLDKLPSSGDMEEDLVRGWLVEAVQRKTRTNYAQTLAGLEPRVQLEIELSPPERIFPLLESKSREGRMRDSFFRPSGPPSSNSKFPPKSPPRPLPRN</sequence>
<dbReference type="Gene3D" id="1.10.10.1320">
    <property type="entry name" value="Anti-sigma factor, zinc-finger domain"/>
    <property type="match status" value="1"/>
</dbReference>
<proteinExistence type="predicted"/>
<evidence type="ECO:0000256" key="2">
    <source>
        <dbReference type="SAM" id="Phobius"/>
    </source>
</evidence>
<dbReference type="RefSeq" id="WP_145350160.1">
    <property type="nucleotide sequence ID" value="NZ_CP036262.1"/>
</dbReference>
<name>A0A517MB31_9BACT</name>
<feature type="compositionally biased region" description="Pro residues" evidence="1">
    <location>
        <begin position="472"/>
        <end position="482"/>
    </location>
</feature>
<evidence type="ECO:0000313" key="3">
    <source>
        <dbReference type="EMBL" id="QDS91997.1"/>
    </source>
</evidence>
<keyword evidence="4" id="KW-1185">Reference proteome</keyword>
<feature type="compositionally biased region" description="Basic and acidic residues" evidence="1">
    <location>
        <begin position="446"/>
        <end position="457"/>
    </location>
</feature>
<keyword evidence="2" id="KW-1133">Transmembrane helix</keyword>
<dbReference type="OrthoDB" id="212532at2"/>